<proteinExistence type="predicted"/>
<accession>A0A6J7L6E3</accession>
<evidence type="ECO:0000313" key="1">
    <source>
        <dbReference type="EMBL" id="CAB4963816.1"/>
    </source>
</evidence>
<gene>
    <name evidence="1" type="ORF">UFOPK3874_00723</name>
</gene>
<organism evidence="1">
    <name type="scientific">freshwater metagenome</name>
    <dbReference type="NCBI Taxonomy" id="449393"/>
    <lineage>
        <taxon>unclassified sequences</taxon>
        <taxon>metagenomes</taxon>
        <taxon>ecological metagenomes</taxon>
    </lineage>
</organism>
<name>A0A6J7L6E3_9ZZZZ</name>
<protein>
    <submittedName>
        <fullName evidence="1">Unannotated protein</fullName>
    </submittedName>
</protein>
<dbReference type="EMBL" id="CAFBNS010000125">
    <property type="protein sequence ID" value="CAB4963816.1"/>
    <property type="molecule type" value="Genomic_DNA"/>
</dbReference>
<dbReference type="AlphaFoldDB" id="A0A6J7L6E3"/>
<reference evidence="1" key="1">
    <citation type="submission" date="2020-05" db="EMBL/GenBank/DDBJ databases">
        <authorList>
            <person name="Chiriac C."/>
            <person name="Salcher M."/>
            <person name="Ghai R."/>
            <person name="Kavagutti S V."/>
        </authorList>
    </citation>
    <scope>NUCLEOTIDE SEQUENCE</scope>
</reference>
<sequence>MKAAAEATIEAAIAQATKDPEPTVKDMFSNIFTSQKVG</sequence>